<keyword evidence="1" id="KW-0233">DNA recombination</keyword>
<keyword evidence="1" id="KW-0234">DNA repair</keyword>
<evidence type="ECO:0000259" key="3">
    <source>
        <dbReference type="Pfam" id="PF21530"/>
    </source>
</evidence>
<comment type="similarity">
    <text evidence="1">Belongs to the helicase family.</text>
</comment>
<dbReference type="InterPro" id="IPR010285">
    <property type="entry name" value="DNA_helicase_pif1-like_DEAD"/>
</dbReference>
<feature type="domain" description="DNA helicase Pif1-like DEAD-box helicase" evidence="2">
    <location>
        <begin position="1"/>
        <end position="86"/>
    </location>
</feature>
<organism evidence="4 5">
    <name type="scientific">Camelina sativa</name>
    <name type="common">False flax</name>
    <name type="synonym">Myagrum sativum</name>
    <dbReference type="NCBI Taxonomy" id="90675"/>
    <lineage>
        <taxon>Eukaryota</taxon>
        <taxon>Viridiplantae</taxon>
        <taxon>Streptophyta</taxon>
        <taxon>Embryophyta</taxon>
        <taxon>Tracheophyta</taxon>
        <taxon>Spermatophyta</taxon>
        <taxon>Magnoliopsida</taxon>
        <taxon>eudicotyledons</taxon>
        <taxon>Gunneridae</taxon>
        <taxon>Pentapetalae</taxon>
        <taxon>rosids</taxon>
        <taxon>malvids</taxon>
        <taxon>Brassicales</taxon>
        <taxon>Brassicaceae</taxon>
        <taxon>Camelineae</taxon>
        <taxon>Camelina</taxon>
    </lineage>
</organism>
<comment type="cofactor">
    <cofactor evidence="1">
        <name>Mg(2+)</name>
        <dbReference type="ChEBI" id="CHEBI:18420"/>
    </cofactor>
</comment>
<dbReference type="GeneID" id="109126861"/>
<dbReference type="SUPFAM" id="SSF52540">
    <property type="entry name" value="P-loop containing nucleoside triphosphate hydrolases"/>
    <property type="match status" value="2"/>
</dbReference>
<evidence type="ECO:0000259" key="2">
    <source>
        <dbReference type="Pfam" id="PF05970"/>
    </source>
</evidence>
<evidence type="ECO:0000313" key="5">
    <source>
        <dbReference type="RefSeq" id="XP_019086293.1"/>
    </source>
</evidence>
<dbReference type="Proteomes" id="UP000694864">
    <property type="component" value="Chromosome 10"/>
</dbReference>
<feature type="domain" description="DNA helicase Pif1-like DEAD-box helicase" evidence="2">
    <location>
        <begin position="87"/>
        <end position="171"/>
    </location>
</feature>
<keyword evidence="1" id="KW-0347">Helicase</keyword>
<dbReference type="EC" id="5.6.2.3" evidence="1"/>
<dbReference type="PANTHER" id="PTHR10492">
    <property type="match status" value="1"/>
</dbReference>
<dbReference type="InterPro" id="IPR049163">
    <property type="entry name" value="Pif1-like_2B_dom"/>
</dbReference>
<keyword evidence="1" id="KW-0378">Hydrolase</keyword>
<keyword evidence="1" id="KW-0227">DNA damage</keyword>
<keyword evidence="4" id="KW-1185">Reference proteome</keyword>
<reference evidence="5" key="2">
    <citation type="submission" date="2025-08" db="UniProtKB">
        <authorList>
            <consortium name="RefSeq"/>
        </authorList>
    </citation>
    <scope>IDENTIFICATION</scope>
    <source>
        <tissue evidence="5">Leaf</tissue>
    </source>
</reference>
<proteinExistence type="inferred from homology"/>
<dbReference type="PANTHER" id="PTHR10492:SF101">
    <property type="entry name" value="ATP-DEPENDENT DNA HELICASE"/>
    <property type="match status" value="1"/>
</dbReference>
<keyword evidence="1" id="KW-0547">Nucleotide-binding</keyword>
<evidence type="ECO:0000313" key="4">
    <source>
        <dbReference type="Proteomes" id="UP000694864"/>
    </source>
</evidence>
<accession>A0ABM1QHQ5</accession>
<keyword evidence="1" id="KW-0067">ATP-binding</keyword>
<name>A0ABM1QHQ5_CAMSA</name>
<comment type="catalytic activity">
    <reaction evidence="1">
        <text>ATP + H2O = ADP + phosphate + H(+)</text>
        <dbReference type="Rhea" id="RHEA:13065"/>
        <dbReference type="ChEBI" id="CHEBI:15377"/>
        <dbReference type="ChEBI" id="CHEBI:15378"/>
        <dbReference type="ChEBI" id="CHEBI:30616"/>
        <dbReference type="ChEBI" id="CHEBI:43474"/>
        <dbReference type="ChEBI" id="CHEBI:456216"/>
        <dbReference type="EC" id="5.6.2.3"/>
    </reaction>
</comment>
<evidence type="ECO:0000256" key="1">
    <source>
        <dbReference type="RuleBase" id="RU363044"/>
    </source>
</evidence>
<dbReference type="InterPro" id="IPR027417">
    <property type="entry name" value="P-loop_NTPase"/>
</dbReference>
<dbReference type="RefSeq" id="XP_019086293.1">
    <property type="nucleotide sequence ID" value="XM_019230748.1"/>
</dbReference>
<sequence length="356" mass="39233">MLNDEQRRVYEEIIHSVNHDKGGMFFVHGFGGTGKTFMWTILGDDIRSKGNIVLNVVSSGIAAFLLEGGTTAHSRFGIPINLNEYSIFGGKVVVLGGDFRQILLVITKGGRGATILASLNSSVLWNSCKVLKLTKNLRLRKATSSMDAGALATFSKWLHDIGDGKINESNSGDVEIEILDDLLINTSGNLIEAIFKEIYGENFARRTDPNFFSERAILSPRNDDVDKINQLMLTKLPGEERRYLSSDSIETSDTSGHDDMIYTQELLNSIQVSGLPSHVLTLRIGAPVMLLRNIDPKGGLPCIENTSASSKIFTKPEFEGLEHHKATLEFGGRYYIKHKMEHEGGSSGTQNEVRVD</sequence>
<feature type="domain" description="DNA helicase Pif1-like 2B" evidence="3">
    <location>
        <begin position="265"/>
        <end position="300"/>
    </location>
</feature>
<protein>
    <recommendedName>
        <fullName evidence="1">ATP-dependent DNA helicase</fullName>
        <ecNumber evidence="1">5.6.2.3</ecNumber>
    </recommendedName>
</protein>
<dbReference type="Pfam" id="PF05970">
    <property type="entry name" value="PIF1"/>
    <property type="match status" value="2"/>
</dbReference>
<dbReference type="Gene3D" id="3.40.50.300">
    <property type="entry name" value="P-loop containing nucleotide triphosphate hydrolases"/>
    <property type="match status" value="1"/>
</dbReference>
<dbReference type="Pfam" id="PF21530">
    <property type="entry name" value="Pif1_2B_dom"/>
    <property type="match status" value="1"/>
</dbReference>
<gene>
    <name evidence="5" type="primary">LOC109126861</name>
</gene>
<reference evidence="4" key="1">
    <citation type="journal article" date="2014" name="Nat. Commun.">
        <title>The emerging biofuel crop Camelina sativa retains a highly undifferentiated hexaploid genome structure.</title>
        <authorList>
            <person name="Kagale S."/>
            <person name="Koh C."/>
            <person name="Nixon J."/>
            <person name="Bollina V."/>
            <person name="Clarke W.E."/>
            <person name="Tuteja R."/>
            <person name="Spillane C."/>
            <person name="Robinson S.J."/>
            <person name="Links M.G."/>
            <person name="Clarke C."/>
            <person name="Higgins E.E."/>
            <person name="Huebert T."/>
            <person name="Sharpe A.G."/>
            <person name="Parkin I.A."/>
        </authorList>
    </citation>
    <scope>NUCLEOTIDE SEQUENCE [LARGE SCALE GENOMIC DNA]</scope>
    <source>
        <strain evidence="4">cv. DH55</strain>
    </source>
</reference>